<gene>
    <name evidence="4" type="ORF">H6P81_017301</name>
</gene>
<protein>
    <recommendedName>
        <fullName evidence="6">Methyltransferase-like protein</fullName>
    </recommendedName>
</protein>
<dbReference type="SUPFAM" id="SSF53335">
    <property type="entry name" value="S-adenosyl-L-methionine-dependent methyltransferases"/>
    <property type="match status" value="1"/>
</dbReference>
<dbReference type="Pfam" id="PF13489">
    <property type="entry name" value="Methyltransf_23"/>
    <property type="match status" value="1"/>
</dbReference>
<dbReference type="GO" id="GO:0008173">
    <property type="term" value="F:RNA methyltransferase activity"/>
    <property type="evidence" value="ECO:0007669"/>
    <property type="project" value="UniProtKB-ARBA"/>
</dbReference>
<dbReference type="InterPro" id="IPR026113">
    <property type="entry name" value="METTL2/6/8-like"/>
</dbReference>
<accession>A0AAV7E233</accession>
<dbReference type="GO" id="GO:0032259">
    <property type="term" value="P:methylation"/>
    <property type="evidence" value="ECO:0007669"/>
    <property type="project" value="UniProtKB-KW"/>
</dbReference>
<name>A0AAV7E233_ARIFI</name>
<dbReference type="Proteomes" id="UP000825729">
    <property type="component" value="Unassembled WGS sequence"/>
</dbReference>
<evidence type="ECO:0000313" key="4">
    <source>
        <dbReference type="EMBL" id="KAG9441447.1"/>
    </source>
</evidence>
<reference evidence="4 5" key="1">
    <citation type="submission" date="2021-07" db="EMBL/GenBank/DDBJ databases">
        <title>The Aristolochia fimbriata genome: insights into angiosperm evolution, floral development and chemical biosynthesis.</title>
        <authorList>
            <person name="Jiao Y."/>
        </authorList>
    </citation>
    <scope>NUCLEOTIDE SEQUENCE [LARGE SCALE GENOMIC DNA]</scope>
    <source>
        <strain evidence="4">IBCAS-2021</strain>
        <tissue evidence="4">Leaf</tissue>
    </source>
</reference>
<organism evidence="4 5">
    <name type="scientific">Aristolochia fimbriata</name>
    <name type="common">White veined hardy Dutchman's pipe vine</name>
    <dbReference type="NCBI Taxonomy" id="158543"/>
    <lineage>
        <taxon>Eukaryota</taxon>
        <taxon>Viridiplantae</taxon>
        <taxon>Streptophyta</taxon>
        <taxon>Embryophyta</taxon>
        <taxon>Tracheophyta</taxon>
        <taxon>Spermatophyta</taxon>
        <taxon>Magnoliopsida</taxon>
        <taxon>Magnoliidae</taxon>
        <taxon>Piperales</taxon>
        <taxon>Aristolochiaceae</taxon>
        <taxon>Aristolochia</taxon>
    </lineage>
</organism>
<dbReference type="InterPro" id="IPR029063">
    <property type="entry name" value="SAM-dependent_MTases_sf"/>
</dbReference>
<keyword evidence="2" id="KW-0489">Methyltransferase</keyword>
<dbReference type="PANTHER" id="PTHR22809">
    <property type="entry name" value="METHYLTRANSFERASE-RELATED"/>
    <property type="match status" value="1"/>
</dbReference>
<sequence>MAEETQYFSKDFDFDEFREEIERDETLRCHCEPFTGSFSSLSAPSECSDAWRSFHKRHSTGRFFKERRYLLKEFPELLKDDVSSKLLEVGCGNGSTILPILRGNRSIVAYACDCSTDALERASEMIDATDESIKQRFHPFPCDFSVNGFPRWLACHSCCRNSPEIESDVFLDVVENKKSDLNNSPQGKCCIGGVDFITLIFTLSALPFQKMPFVIDECISALERGGLLFFRDYGLYDMSMLRFDPKKRLGFREYMRLQRVGARLLLHQISQSSNRETYATGLGSWKVPKALVKSFKTCS</sequence>
<keyword evidence="3" id="KW-0808">Transferase</keyword>
<dbReference type="Gene3D" id="3.40.50.150">
    <property type="entry name" value="Vaccinia Virus protein VP39"/>
    <property type="match status" value="1"/>
</dbReference>
<comment type="caution">
    <text evidence="4">The sequence shown here is derived from an EMBL/GenBank/DDBJ whole genome shotgun (WGS) entry which is preliminary data.</text>
</comment>
<dbReference type="GO" id="GO:0008757">
    <property type="term" value="F:S-adenosylmethionine-dependent methyltransferase activity"/>
    <property type="evidence" value="ECO:0007669"/>
    <property type="project" value="UniProtKB-ARBA"/>
</dbReference>
<evidence type="ECO:0000256" key="2">
    <source>
        <dbReference type="ARBA" id="ARBA00022603"/>
    </source>
</evidence>
<comment type="similarity">
    <text evidence="1">Belongs to the methyltransferase superfamily. METL family.</text>
</comment>
<dbReference type="AlphaFoldDB" id="A0AAV7E233"/>
<keyword evidence="5" id="KW-1185">Reference proteome</keyword>
<evidence type="ECO:0000256" key="3">
    <source>
        <dbReference type="ARBA" id="ARBA00022679"/>
    </source>
</evidence>
<evidence type="ECO:0000256" key="1">
    <source>
        <dbReference type="ARBA" id="ARBA00009725"/>
    </source>
</evidence>
<dbReference type="EMBL" id="JAINDJ010000007">
    <property type="protein sequence ID" value="KAG9441447.1"/>
    <property type="molecule type" value="Genomic_DNA"/>
</dbReference>
<evidence type="ECO:0000313" key="5">
    <source>
        <dbReference type="Proteomes" id="UP000825729"/>
    </source>
</evidence>
<proteinExistence type="inferred from homology"/>
<evidence type="ECO:0008006" key="6">
    <source>
        <dbReference type="Google" id="ProtNLM"/>
    </source>
</evidence>
<dbReference type="PANTHER" id="PTHR22809:SF14">
    <property type="entry name" value="TRNA N(3)-METHYLCYTIDINE METHYLTRANSFERASE"/>
    <property type="match status" value="1"/>
</dbReference>